<accession>A0A844HH49</accession>
<keyword evidence="1" id="KW-0812">Transmembrane</keyword>
<feature type="transmembrane region" description="Helical" evidence="1">
    <location>
        <begin position="130"/>
        <end position="151"/>
    </location>
</feature>
<dbReference type="Proteomes" id="UP000449846">
    <property type="component" value="Unassembled WGS sequence"/>
</dbReference>
<dbReference type="OrthoDB" id="10009501at2"/>
<sequence>MKSIHPHLFLVATFLNLAAIKTAALLLPDRFYFTFSSFLFDERSVLRLQSLVIKFALPFVVAFALAALIYQARIAQTALRGSAAMLDRLVDEQLDLTLTYAAFLSALLMAWPYILMWDLLIDPALAPQRLLFLIAYFIYFAGYALFARAGAEAAEAVMTRSAEWPPLTLATVADHPLMRPILSSIGAAFTAGVAAFLISGSK</sequence>
<dbReference type="RefSeq" id="WP_155039300.1">
    <property type="nucleotide sequence ID" value="NZ_JBHGCD010000003.1"/>
</dbReference>
<dbReference type="AlphaFoldDB" id="A0A844HH49"/>
<feature type="transmembrane region" description="Helical" evidence="1">
    <location>
        <begin position="6"/>
        <end position="27"/>
    </location>
</feature>
<name>A0A844HH49_9RHOB</name>
<evidence type="ECO:0000256" key="1">
    <source>
        <dbReference type="SAM" id="Phobius"/>
    </source>
</evidence>
<keyword evidence="3" id="KW-1185">Reference proteome</keyword>
<evidence type="ECO:0000313" key="2">
    <source>
        <dbReference type="EMBL" id="MTH59353.1"/>
    </source>
</evidence>
<feature type="transmembrane region" description="Helical" evidence="1">
    <location>
        <begin position="98"/>
        <end position="118"/>
    </location>
</feature>
<protein>
    <submittedName>
        <fullName evidence="2">Uncharacterized protein</fullName>
    </submittedName>
</protein>
<feature type="transmembrane region" description="Helical" evidence="1">
    <location>
        <begin position="177"/>
        <end position="198"/>
    </location>
</feature>
<organism evidence="2 3">
    <name type="scientific">Paracoccus litorisediminis</name>
    <dbReference type="NCBI Taxonomy" id="2006130"/>
    <lineage>
        <taxon>Bacteria</taxon>
        <taxon>Pseudomonadati</taxon>
        <taxon>Pseudomonadota</taxon>
        <taxon>Alphaproteobacteria</taxon>
        <taxon>Rhodobacterales</taxon>
        <taxon>Paracoccaceae</taxon>
        <taxon>Paracoccus</taxon>
    </lineage>
</organism>
<evidence type="ECO:0000313" key="3">
    <source>
        <dbReference type="Proteomes" id="UP000449846"/>
    </source>
</evidence>
<keyword evidence="1" id="KW-0472">Membrane</keyword>
<gene>
    <name evidence="2" type="ORF">GL300_09020</name>
</gene>
<comment type="caution">
    <text evidence="2">The sequence shown here is derived from an EMBL/GenBank/DDBJ whole genome shotgun (WGS) entry which is preliminary data.</text>
</comment>
<feature type="transmembrane region" description="Helical" evidence="1">
    <location>
        <begin position="48"/>
        <end position="70"/>
    </location>
</feature>
<keyword evidence="1" id="KW-1133">Transmembrane helix</keyword>
<dbReference type="EMBL" id="WMIG01000003">
    <property type="protein sequence ID" value="MTH59353.1"/>
    <property type="molecule type" value="Genomic_DNA"/>
</dbReference>
<reference evidence="2 3" key="1">
    <citation type="submission" date="2019-11" db="EMBL/GenBank/DDBJ databases">
        <authorList>
            <person name="Dong K."/>
        </authorList>
    </citation>
    <scope>NUCLEOTIDE SEQUENCE [LARGE SCALE GENOMIC DNA]</scope>
    <source>
        <strain evidence="2 3">NBRC 112902</strain>
    </source>
</reference>
<proteinExistence type="predicted"/>